<keyword evidence="4" id="KW-1185">Reference proteome</keyword>
<proteinExistence type="predicted"/>
<dbReference type="PANTHER" id="PTHR46825">
    <property type="entry name" value="D-ALANYL-D-ALANINE-CARBOXYPEPTIDASE/ENDOPEPTIDASE AMPH"/>
    <property type="match status" value="1"/>
</dbReference>
<comment type="caution">
    <text evidence="3">The sequence shown here is derived from an EMBL/GenBank/DDBJ whole genome shotgun (WGS) entry which is preliminary data.</text>
</comment>
<dbReference type="Pfam" id="PF00144">
    <property type="entry name" value="Beta-lactamase"/>
    <property type="match status" value="1"/>
</dbReference>
<dbReference type="SUPFAM" id="SSF56601">
    <property type="entry name" value="beta-lactamase/transpeptidase-like"/>
    <property type="match status" value="1"/>
</dbReference>
<protein>
    <submittedName>
        <fullName evidence="3">Beta-lactamase family protein</fullName>
    </submittedName>
</protein>
<evidence type="ECO:0000313" key="3">
    <source>
        <dbReference type="EMBL" id="TPN88959.1"/>
    </source>
</evidence>
<dbReference type="InterPro" id="IPR050491">
    <property type="entry name" value="AmpC-like"/>
</dbReference>
<keyword evidence="1" id="KW-0732">Signal</keyword>
<sequence length="342" mass="39794">MNLTQYMFLAFLSFTISCCYAQKDIDAFLKEQHQNGKLNGNILVIKEGKTLYNQSFGYANATKTEKLTKNHRFNIGSIYKEFPAVAIMQLQEKGMLNTDDKITKYLDNLPQWAQQISITQLLQYSSGLPRVNWGKYFKNNQNITENDLFKDLSAIKELEFQPGTDYIYTNYSPLLLIKIIEQVTQLDYTTYLHKHIFEPFGLTSTILNQQYPYLNTPLMAIPFDDNFKQDQYKFNVPYLLMAATVGDLSQWLQQLHTFKIINKESLRFISNKFEKEGNVQAPLGFCDWQDGVVLEHSHHGSSGNYEGIIRRFPKEKLMIIILTNQKHGNVRDLSNRIHEIVR</sequence>
<dbReference type="EMBL" id="VFWZ01000001">
    <property type="protein sequence ID" value="TPN88959.1"/>
    <property type="molecule type" value="Genomic_DNA"/>
</dbReference>
<dbReference type="InterPro" id="IPR012338">
    <property type="entry name" value="Beta-lactam/transpept-like"/>
</dbReference>
<dbReference type="OrthoDB" id="9793489at2"/>
<feature type="signal peptide" evidence="1">
    <location>
        <begin position="1"/>
        <end position="21"/>
    </location>
</feature>
<organism evidence="3 4">
    <name type="scientific">Aquimarina algicola</name>
    <dbReference type="NCBI Taxonomy" id="2589995"/>
    <lineage>
        <taxon>Bacteria</taxon>
        <taxon>Pseudomonadati</taxon>
        <taxon>Bacteroidota</taxon>
        <taxon>Flavobacteriia</taxon>
        <taxon>Flavobacteriales</taxon>
        <taxon>Flavobacteriaceae</taxon>
        <taxon>Aquimarina</taxon>
    </lineage>
</organism>
<dbReference type="AlphaFoldDB" id="A0A504JQ55"/>
<dbReference type="InterPro" id="IPR001466">
    <property type="entry name" value="Beta-lactam-related"/>
</dbReference>
<gene>
    <name evidence="3" type="ORF">FHK87_01705</name>
</gene>
<reference evidence="3 4" key="1">
    <citation type="submission" date="2019-06" db="EMBL/GenBank/DDBJ databases">
        <authorList>
            <person name="Meng X."/>
        </authorList>
    </citation>
    <scope>NUCLEOTIDE SEQUENCE [LARGE SCALE GENOMIC DNA]</scope>
    <source>
        <strain evidence="3 4">M625</strain>
    </source>
</reference>
<evidence type="ECO:0000259" key="2">
    <source>
        <dbReference type="Pfam" id="PF00144"/>
    </source>
</evidence>
<dbReference type="Proteomes" id="UP000315540">
    <property type="component" value="Unassembled WGS sequence"/>
</dbReference>
<feature type="chain" id="PRO_5021471842" evidence="1">
    <location>
        <begin position="22"/>
        <end position="342"/>
    </location>
</feature>
<name>A0A504JQ55_9FLAO</name>
<dbReference type="PANTHER" id="PTHR46825:SF9">
    <property type="entry name" value="BETA-LACTAMASE-RELATED DOMAIN-CONTAINING PROTEIN"/>
    <property type="match status" value="1"/>
</dbReference>
<accession>A0A504JQ55</accession>
<evidence type="ECO:0000256" key="1">
    <source>
        <dbReference type="SAM" id="SignalP"/>
    </source>
</evidence>
<dbReference type="RefSeq" id="WP_140589029.1">
    <property type="nucleotide sequence ID" value="NZ_VFWZ01000001.1"/>
</dbReference>
<feature type="domain" description="Beta-lactamase-related" evidence="2">
    <location>
        <begin position="33"/>
        <end position="336"/>
    </location>
</feature>
<dbReference type="Gene3D" id="3.40.710.10">
    <property type="entry name" value="DD-peptidase/beta-lactamase superfamily"/>
    <property type="match status" value="1"/>
</dbReference>
<evidence type="ECO:0000313" key="4">
    <source>
        <dbReference type="Proteomes" id="UP000315540"/>
    </source>
</evidence>